<accession>A0ABT1NXV6</accession>
<dbReference type="EMBL" id="JACASI010000013">
    <property type="protein sequence ID" value="MCQ3828652.1"/>
    <property type="molecule type" value="Genomic_DNA"/>
</dbReference>
<dbReference type="Proteomes" id="UP001205566">
    <property type="component" value="Unassembled WGS sequence"/>
</dbReference>
<keyword evidence="2" id="KW-1185">Reference proteome</keyword>
<protein>
    <submittedName>
        <fullName evidence="1">Uncharacterized protein</fullName>
    </submittedName>
</protein>
<gene>
    <name evidence="1" type="ORF">HXX02_04290</name>
</gene>
<comment type="caution">
    <text evidence="1">The sequence shown here is derived from an EMBL/GenBank/DDBJ whole genome shotgun (WGS) entry which is preliminary data.</text>
</comment>
<evidence type="ECO:0000313" key="1">
    <source>
        <dbReference type="EMBL" id="MCQ3828652.1"/>
    </source>
</evidence>
<sequence length="411" mass="43678">MFSNTSNFKRELRIAGANSGKPVTIVEDQEPTYHELVKLARRGNYWAQITVNGIHELTAGRLHQNNIFIKPDALNKGGSEQFVAIFPGCKVTVEKLPSDTYKVLKLEANLQYGELIKTAQKPGLYKAELKGGGEWKVSPHKKAVISNEKNRSVAICDTGYDGPGDAAESASLGLAATPFTGGAIRVNGDGFDMHYTPGEARIGGLRNYRAAIRPLKIDSLHESALLLAGTMYQSRDIQGVGWVAEYGGSAVLTQALRILADRGVKLTKHTAFFYEPTTPPNQALKAAHDVGLKLDRKLSKANFLNVVGNSGQLAVICNRLIREDKTSYTLAKACADTVAHGKSLQGFGSFAGTLAAAAGLSMTSPAAAGAFLTALGAAAAIGGKGLLAAKTANTALEGFAPRLHNRLKSKF</sequence>
<proteinExistence type="predicted"/>
<evidence type="ECO:0000313" key="2">
    <source>
        <dbReference type="Proteomes" id="UP001205566"/>
    </source>
</evidence>
<name>A0ABT1NXV6_9GAMM</name>
<dbReference type="RefSeq" id="WP_255873478.1">
    <property type="nucleotide sequence ID" value="NZ_JACASI010000013.1"/>
</dbReference>
<organism evidence="1 2">
    <name type="scientific">Microbulbifer elongatus</name>
    <dbReference type="NCBI Taxonomy" id="86173"/>
    <lineage>
        <taxon>Bacteria</taxon>
        <taxon>Pseudomonadati</taxon>
        <taxon>Pseudomonadota</taxon>
        <taxon>Gammaproteobacteria</taxon>
        <taxon>Cellvibrionales</taxon>
        <taxon>Microbulbiferaceae</taxon>
        <taxon>Microbulbifer</taxon>
    </lineage>
</organism>
<reference evidence="1" key="1">
    <citation type="thesis" date="2020" institute="Technische Universitat Dresden" country="Dresden, Germany">
        <title>The Agarolytic System of Microbulbifer elongatus PORT2, Isolated from Batu Karas, Pangandaran West Java Indonesia.</title>
        <authorList>
            <person name="Anggraeni S.R."/>
        </authorList>
    </citation>
    <scope>NUCLEOTIDE SEQUENCE</scope>
    <source>
        <strain evidence="1">PORT2</strain>
    </source>
</reference>